<comment type="similarity">
    <text evidence="6">Belongs to the TRAFAC class myosin-kinesin ATPase superfamily. Myosin family.</text>
</comment>
<dbReference type="InterPro" id="IPR027417">
    <property type="entry name" value="P-loop_NTPase"/>
</dbReference>
<evidence type="ECO:0000256" key="5">
    <source>
        <dbReference type="ARBA" id="ARBA00023203"/>
    </source>
</evidence>
<dbReference type="Gene3D" id="3.40.850.10">
    <property type="entry name" value="Kinesin motor domain"/>
    <property type="match status" value="1"/>
</dbReference>
<evidence type="ECO:0000256" key="3">
    <source>
        <dbReference type="ARBA" id="ARBA00023123"/>
    </source>
</evidence>
<organism evidence="9 10">
    <name type="scientific">Heracleum sosnowskyi</name>
    <dbReference type="NCBI Taxonomy" id="360622"/>
    <lineage>
        <taxon>Eukaryota</taxon>
        <taxon>Viridiplantae</taxon>
        <taxon>Streptophyta</taxon>
        <taxon>Embryophyta</taxon>
        <taxon>Tracheophyta</taxon>
        <taxon>Spermatophyta</taxon>
        <taxon>Magnoliopsida</taxon>
        <taxon>eudicotyledons</taxon>
        <taxon>Gunneridae</taxon>
        <taxon>Pentapetalae</taxon>
        <taxon>asterids</taxon>
        <taxon>campanulids</taxon>
        <taxon>Apiales</taxon>
        <taxon>Apiaceae</taxon>
        <taxon>Apioideae</taxon>
        <taxon>apioid superclade</taxon>
        <taxon>Tordylieae</taxon>
        <taxon>Tordyliinae</taxon>
        <taxon>Heracleum</taxon>
    </lineage>
</organism>
<dbReference type="GO" id="GO:0051015">
    <property type="term" value="F:actin filament binding"/>
    <property type="evidence" value="ECO:0007669"/>
    <property type="project" value="TreeGrafter"/>
</dbReference>
<dbReference type="InterPro" id="IPR004332">
    <property type="entry name" value="Transposase_MuDR"/>
</dbReference>
<dbReference type="GO" id="GO:0016020">
    <property type="term" value="C:membrane"/>
    <property type="evidence" value="ECO:0007669"/>
    <property type="project" value="TreeGrafter"/>
</dbReference>
<proteinExistence type="inferred from homology"/>
<evidence type="ECO:0000313" key="9">
    <source>
        <dbReference type="EMBL" id="KAK1380446.1"/>
    </source>
</evidence>
<dbReference type="Pfam" id="PF00063">
    <property type="entry name" value="Myosin_head"/>
    <property type="match status" value="1"/>
</dbReference>
<comment type="caution">
    <text evidence="9">The sequence shown here is derived from an EMBL/GenBank/DDBJ whole genome shotgun (WGS) entry which is preliminary data.</text>
</comment>
<reference evidence="9" key="1">
    <citation type="submission" date="2023-02" db="EMBL/GenBank/DDBJ databases">
        <title>Genome of toxic invasive species Heracleum sosnowskyi carries increased number of genes despite the absence of recent whole-genome duplications.</title>
        <authorList>
            <person name="Schelkunov M."/>
            <person name="Shtratnikova V."/>
            <person name="Makarenko M."/>
            <person name="Klepikova A."/>
            <person name="Omelchenko D."/>
            <person name="Novikova G."/>
            <person name="Obukhova E."/>
            <person name="Bogdanov V."/>
            <person name="Penin A."/>
            <person name="Logacheva M."/>
        </authorList>
    </citation>
    <scope>NUCLEOTIDE SEQUENCE</scope>
    <source>
        <strain evidence="9">Hsosn_3</strain>
        <tissue evidence="9">Leaf</tissue>
    </source>
</reference>
<dbReference type="SUPFAM" id="SSF52540">
    <property type="entry name" value="P-loop containing nucleoside triphosphate hydrolases"/>
    <property type="match status" value="1"/>
</dbReference>
<dbReference type="GO" id="GO:0016459">
    <property type="term" value="C:myosin complex"/>
    <property type="evidence" value="ECO:0007669"/>
    <property type="project" value="UniProtKB-KW"/>
</dbReference>
<keyword evidence="2" id="KW-0067">ATP-binding</keyword>
<dbReference type="SMART" id="SM00242">
    <property type="entry name" value="MYSc"/>
    <property type="match status" value="1"/>
</dbReference>
<keyword evidence="3 6" id="KW-0518">Myosin</keyword>
<dbReference type="PANTHER" id="PTHR13140:SF780">
    <property type="entry name" value="MYOSIN-1"/>
    <property type="match status" value="1"/>
</dbReference>
<dbReference type="Pfam" id="PF03108">
    <property type="entry name" value="DBD_Tnp_Mut"/>
    <property type="match status" value="1"/>
</dbReference>
<dbReference type="GO" id="GO:0007015">
    <property type="term" value="P:actin filament organization"/>
    <property type="evidence" value="ECO:0007669"/>
    <property type="project" value="TreeGrafter"/>
</dbReference>
<feature type="region of interest" description="Disordered" evidence="7">
    <location>
        <begin position="21"/>
        <end position="68"/>
    </location>
</feature>
<dbReference type="EMBL" id="JAUIZM010000006">
    <property type="protein sequence ID" value="KAK1380446.1"/>
    <property type="molecule type" value="Genomic_DNA"/>
</dbReference>
<gene>
    <name evidence="9" type="ORF">POM88_027190</name>
</gene>
<evidence type="ECO:0000313" key="10">
    <source>
        <dbReference type="Proteomes" id="UP001237642"/>
    </source>
</evidence>
<dbReference type="InterPro" id="IPR036961">
    <property type="entry name" value="Kinesin_motor_dom_sf"/>
</dbReference>
<dbReference type="Proteomes" id="UP001237642">
    <property type="component" value="Unassembled WGS sequence"/>
</dbReference>
<reference evidence="9" key="2">
    <citation type="submission" date="2023-05" db="EMBL/GenBank/DDBJ databases">
        <authorList>
            <person name="Schelkunov M.I."/>
        </authorList>
    </citation>
    <scope>NUCLEOTIDE SEQUENCE</scope>
    <source>
        <strain evidence="9">Hsosn_3</strain>
        <tissue evidence="9">Leaf</tissue>
    </source>
</reference>
<feature type="domain" description="Myosin motor" evidence="8">
    <location>
        <begin position="227"/>
        <end position="348"/>
    </location>
</feature>
<dbReference type="GO" id="GO:0005524">
    <property type="term" value="F:ATP binding"/>
    <property type="evidence" value="ECO:0007669"/>
    <property type="project" value="UniProtKB-KW"/>
</dbReference>
<evidence type="ECO:0000259" key="8">
    <source>
        <dbReference type="PROSITE" id="PS51456"/>
    </source>
</evidence>
<evidence type="ECO:0000256" key="6">
    <source>
        <dbReference type="PROSITE-ProRule" id="PRU00782"/>
    </source>
</evidence>
<dbReference type="AlphaFoldDB" id="A0AAD8MP96"/>
<feature type="region of interest" description="Actin-binding" evidence="6">
    <location>
        <begin position="228"/>
        <end position="250"/>
    </location>
</feature>
<dbReference type="Gene3D" id="1.20.58.530">
    <property type="match status" value="1"/>
</dbReference>
<accession>A0AAD8MP96</accession>
<evidence type="ECO:0000256" key="7">
    <source>
        <dbReference type="SAM" id="MobiDB-lite"/>
    </source>
</evidence>
<feature type="compositionally biased region" description="Acidic residues" evidence="7">
    <location>
        <begin position="32"/>
        <end position="42"/>
    </location>
</feature>
<dbReference type="PROSITE" id="PS51456">
    <property type="entry name" value="MYOSIN_MOTOR"/>
    <property type="match status" value="1"/>
</dbReference>
<keyword evidence="4" id="KW-0505">Motor protein</keyword>
<dbReference type="GO" id="GO:0005737">
    <property type="term" value="C:cytoplasm"/>
    <property type="evidence" value="ECO:0007669"/>
    <property type="project" value="TreeGrafter"/>
</dbReference>
<evidence type="ECO:0000256" key="1">
    <source>
        <dbReference type="ARBA" id="ARBA00022741"/>
    </source>
</evidence>
<feature type="compositionally biased region" description="Basic and acidic residues" evidence="7">
    <location>
        <begin position="21"/>
        <end position="31"/>
    </location>
</feature>
<evidence type="ECO:0000256" key="2">
    <source>
        <dbReference type="ARBA" id="ARBA00022840"/>
    </source>
</evidence>
<sequence>MDNESFLDLMARTNAVFNLSEADHLISPHESESDETDGEDGDNPNSDSDSASSEGEEGDNPSTAVSTHVPTAPWFSTEAFTYNNVTDNSSDFSSASSVNPLGSSIFQGQCFEDKQSAIDSIKSDHIRESRNYRVVKSTPTLYEGKCVVDDCPWRIRVILRKKYGFFEITKLPAAHTCLLRTIERDHQKLSSSLIASTIKQQVSHNQSLSNSVSLRSATAHRDISLGQLFQLMQRLENTTPHFIRCINPNNFQSPGLYEQGLVLQQLRCSGVLEIVRISRSGFPIRITHQKFARRYRFYLLDSIASQDPLVVSVSILHQFSIPPEMYEVGYTKLFFRTGQIGVLEDTRNRTLRGILHVQSCFKGYQASVNLGR</sequence>
<name>A0AAD8MP96_9APIA</name>
<dbReference type="PANTHER" id="PTHR13140">
    <property type="entry name" value="MYOSIN"/>
    <property type="match status" value="1"/>
</dbReference>
<protein>
    <recommendedName>
        <fullName evidence="8">Myosin motor domain-containing protein</fullName>
    </recommendedName>
</protein>
<dbReference type="GO" id="GO:0000146">
    <property type="term" value="F:microfilament motor activity"/>
    <property type="evidence" value="ECO:0007669"/>
    <property type="project" value="TreeGrafter"/>
</dbReference>
<dbReference type="Gene3D" id="1.20.5.4820">
    <property type="match status" value="1"/>
</dbReference>
<feature type="compositionally biased region" description="Low complexity" evidence="7">
    <location>
        <begin position="43"/>
        <end position="53"/>
    </location>
</feature>
<keyword evidence="5 6" id="KW-0009">Actin-binding</keyword>
<dbReference type="InterPro" id="IPR001609">
    <property type="entry name" value="Myosin_head_motor_dom-like"/>
</dbReference>
<evidence type="ECO:0000256" key="4">
    <source>
        <dbReference type="ARBA" id="ARBA00023175"/>
    </source>
</evidence>
<keyword evidence="10" id="KW-1185">Reference proteome</keyword>
<comment type="caution">
    <text evidence="6">Lacks conserved residue(s) required for the propagation of feature annotation.</text>
</comment>
<keyword evidence="1" id="KW-0547">Nucleotide-binding</keyword>